<sequence length="67" mass="7384">MAGSVRFRVAMTFCLSVYLPACSLFFSGLSSVRGRIEVSSDISGAHNTIQTVLSVQKINTERETREK</sequence>
<accession>A0A2M3ZPK7</accession>
<name>A0A2M3ZPK7_9DIPT</name>
<organism evidence="1">
    <name type="scientific">Anopheles braziliensis</name>
    <dbReference type="NCBI Taxonomy" id="58242"/>
    <lineage>
        <taxon>Eukaryota</taxon>
        <taxon>Metazoa</taxon>
        <taxon>Ecdysozoa</taxon>
        <taxon>Arthropoda</taxon>
        <taxon>Hexapoda</taxon>
        <taxon>Insecta</taxon>
        <taxon>Pterygota</taxon>
        <taxon>Neoptera</taxon>
        <taxon>Endopterygota</taxon>
        <taxon>Diptera</taxon>
        <taxon>Nematocera</taxon>
        <taxon>Culicoidea</taxon>
        <taxon>Culicidae</taxon>
        <taxon>Anophelinae</taxon>
        <taxon>Anopheles</taxon>
    </lineage>
</organism>
<proteinExistence type="predicted"/>
<dbReference type="EMBL" id="GGFM01009743">
    <property type="protein sequence ID" value="MBW30494.1"/>
    <property type="molecule type" value="Transcribed_RNA"/>
</dbReference>
<dbReference type="AlphaFoldDB" id="A0A2M3ZPK7"/>
<evidence type="ECO:0000313" key="1">
    <source>
        <dbReference type="EMBL" id="MBW30494.1"/>
    </source>
</evidence>
<reference evidence="1" key="1">
    <citation type="submission" date="2018-01" db="EMBL/GenBank/DDBJ databases">
        <title>An insight into the sialome of Amazonian anophelines.</title>
        <authorList>
            <person name="Ribeiro J.M."/>
            <person name="Scarpassa V."/>
            <person name="Calvo E."/>
        </authorList>
    </citation>
    <scope>NUCLEOTIDE SEQUENCE</scope>
    <source>
        <tissue evidence="1">Salivary glands</tissue>
    </source>
</reference>
<protein>
    <submittedName>
        <fullName evidence="1">Putative secreted peptide</fullName>
    </submittedName>
</protein>